<organism evidence="2 3">
    <name type="scientific">Amycolatopsis albispora</name>
    <dbReference type="NCBI Taxonomy" id="1804986"/>
    <lineage>
        <taxon>Bacteria</taxon>
        <taxon>Bacillati</taxon>
        <taxon>Actinomycetota</taxon>
        <taxon>Actinomycetes</taxon>
        <taxon>Pseudonocardiales</taxon>
        <taxon>Pseudonocardiaceae</taxon>
        <taxon>Amycolatopsis</taxon>
    </lineage>
</organism>
<evidence type="ECO:0000259" key="1">
    <source>
        <dbReference type="Pfam" id="PF07883"/>
    </source>
</evidence>
<evidence type="ECO:0000313" key="2">
    <source>
        <dbReference type="EMBL" id="AXB44836.1"/>
    </source>
</evidence>
<dbReference type="Proteomes" id="UP000250434">
    <property type="component" value="Chromosome"/>
</dbReference>
<sequence length="124" mass="13020">MTVATLAGAPSFERGGVRFRPLAVPSRGSAELAVWALEVAPGEAGEAHRVSREEVFVLHQGQVTATLDGQPYHLAPGDAFILPPDREFSLSNPGGEPAHLTVCTSKGLEGVLANGERIAPPWAQ</sequence>
<dbReference type="Gene3D" id="2.60.120.10">
    <property type="entry name" value="Jelly Rolls"/>
    <property type="match status" value="1"/>
</dbReference>
<dbReference type="InterPro" id="IPR014710">
    <property type="entry name" value="RmlC-like_jellyroll"/>
</dbReference>
<dbReference type="InterPro" id="IPR011051">
    <property type="entry name" value="RmlC_Cupin_sf"/>
</dbReference>
<protein>
    <submittedName>
        <fullName evidence="2">Cupin</fullName>
    </submittedName>
</protein>
<keyword evidence="3" id="KW-1185">Reference proteome</keyword>
<dbReference type="OrthoDB" id="5145129at2"/>
<gene>
    <name evidence="2" type="ORF">A4R43_21955</name>
</gene>
<evidence type="ECO:0000313" key="3">
    <source>
        <dbReference type="Proteomes" id="UP000250434"/>
    </source>
</evidence>
<proteinExistence type="predicted"/>
<dbReference type="KEGG" id="aab:A4R43_21955"/>
<dbReference type="AlphaFoldDB" id="A0A344L9W2"/>
<dbReference type="RefSeq" id="WP_113694094.1">
    <property type="nucleotide sequence ID" value="NZ_CP015163.1"/>
</dbReference>
<name>A0A344L9W2_9PSEU</name>
<dbReference type="Pfam" id="PF07883">
    <property type="entry name" value="Cupin_2"/>
    <property type="match status" value="1"/>
</dbReference>
<accession>A0A344L9W2</accession>
<dbReference type="InterPro" id="IPR013096">
    <property type="entry name" value="Cupin_2"/>
</dbReference>
<dbReference type="CDD" id="cd02209">
    <property type="entry name" value="cupin_XRE_C"/>
    <property type="match status" value="1"/>
</dbReference>
<dbReference type="SUPFAM" id="SSF51182">
    <property type="entry name" value="RmlC-like cupins"/>
    <property type="match status" value="1"/>
</dbReference>
<reference evidence="2 3" key="1">
    <citation type="submission" date="2016-04" db="EMBL/GenBank/DDBJ databases">
        <title>Complete genome sequence and analysis of deep-sea sediment isolate, Amycolatopsis sp. WP1.</title>
        <authorList>
            <person name="Wang H."/>
            <person name="Chen S."/>
            <person name="Wu Q."/>
        </authorList>
    </citation>
    <scope>NUCLEOTIDE SEQUENCE [LARGE SCALE GENOMIC DNA]</scope>
    <source>
        <strain evidence="2 3">WP1</strain>
    </source>
</reference>
<feature type="domain" description="Cupin type-2" evidence="1">
    <location>
        <begin position="38"/>
        <end position="102"/>
    </location>
</feature>
<dbReference type="EMBL" id="CP015163">
    <property type="protein sequence ID" value="AXB44836.1"/>
    <property type="molecule type" value="Genomic_DNA"/>
</dbReference>